<accession>A0A8J1MP43</accession>
<dbReference type="GO" id="GO:0046983">
    <property type="term" value="F:protein dimerization activity"/>
    <property type="evidence" value="ECO:0007669"/>
    <property type="project" value="InterPro"/>
</dbReference>
<dbReference type="InterPro" id="IPR040238">
    <property type="entry name" value="TAL-like"/>
</dbReference>
<dbReference type="CDD" id="cd19705">
    <property type="entry name" value="bHLH_TS_LYL1"/>
    <property type="match status" value="1"/>
</dbReference>
<evidence type="ECO:0000256" key="4">
    <source>
        <dbReference type="SAM" id="MobiDB-lite"/>
    </source>
</evidence>
<dbReference type="Pfam" id="PF00010">
    <property type="entry name" value="HLH"/>
    <property type="match status" value="1"/>
</dbReference>
<feature type="compositionally biased region" description="Acidic residues" evidence="4">
    <location>
        <begin position="600"/>
        <end position="621"/>
    </location>
</feature>
<evidence type="ECO:0000256" key="3">
    <source>
        <dbReference type="ARBA" id="ARBA00023163"/>
    </source>
</evidence>
<protein>
    <submittedName>
        <fullName evidence="8">Uncharacterized protein LOC108705239</fullName>
    </submittedName>
</protein>
<proteinExistence type="predicted"/>
<evidence type="ECO:0000256" key="5">
    <source>
        <dbReference type="SAM" id="Phobius"/>
    </source>
</evidence>
<gene>
    <name evidence="8" type="primary">LOC108705239</name>
</gene>
<dbReference type="FunFam" id="4.10.280.10:FF:000015">
    <property type="entry name" value="T-cell acute lymphocytic leukemia 1"/>
    <property type="match status" value="1"/>
</dbReference>
<keyword evidence="5" id="KW-0472">Membrane</keyword>
<dbReference type="GO" id="GO:0000981">
    <property type="term" value="F:DNA-binding transcription factor activity, RNA polymerase II-specific"/>
    <property type="evidence" value="ECO:0000318"/>
    <property type="project" value="GO_Central"/>
</dbReference>
<dbReference type="GeneID" id="108705239"/>
<evidence type="ECO:0000256" key="1">
    <source>
        <dbReference type="ARBA" id="ARBA00023015"/>
    </source>
</evidence>
<organism evidence="7 8">
    <name type="scientific">Xenopus laevis</name>
    <name type="common">African clawed frog</name>
    <dbReference type="NCBI Taxonomy" id="8355"/>
    <lineage>
        <taxon>Eukaryota</taxon>
        <taxon>Metazoa</taxon>
        <taxon>Chordata</taxon>
        <taxon>Craniata</taxon>
        <taxon>Vertebrata</taxon>
        <taxon>Euteleostomi</taxon>
        <taxon>Amphibia</taxon>
        <taxon>Batrachia</taxon>
        <taxon>Anura</taxon>
        <taxon>Pipoidea</taxon>
        <taxon>Pipidae</taxon>
        <taxon>Xenopodinae</taxon>
        <taxon>Xenopus</taxon>
        <taxon>Xenopus</taxon>
    </lineage>
</organism>
<keyword evidence="3" id="KW-0804">Transcription</keyword>
<keyword evidence="5" id="KW-1133">Transmembrane helix</keyword>
<keyword evidence="7" id="KW-1185">Reference proteome</keyword>
<dbReference type="SUPFAM" id="SSF47459">
    <property type="entry name" value="HLH, helix-loop-helix DNA-binding domain"/>
    <property type="match status" value="1"/>
</dbReference>
<feature type="transmembrane region" description="Helical" evidence="5">
    <location>
        <begin position="362"/>
        <end position="382"/>
    </location>
</feature>
<feature type="compositionally biased region" description="Basic and acidic residues" evidence="4">
    <location>
        <begin position="1"/>
        <end position="18"/>
    </location>
</feature>
<keyword evidence="1" id="KW-0805">Transcription regulation</keyword>
<feature type="region of interest" description="Disordered" evidence="4">
    <location>
        <begin position="470"/>
        <end position="530"/>
    </location>
</feature>
<dbReference type="PANTHER" id="PTHR13864:SF24">
    <property type="entry name" value="PROTEIN LYL-1-LIKE"/>
    <property type="match status" value="1"/>
</dbReference>
<evidence type="ECO:0000259" key="6">
    <source>
        <dbReference type="PROSITE" id="PS50888"/>
    </source>
</evidence>
<feature type="compositionally biased region" description="Basic and acidic residues" evidence="4">
    <location>
        <begin position="46"/>
        <end position="57"/>
    </location>
</feature>
<sequence length="628" mass="71276">MCPSDDKVNDRTNARMEGEGSPVEIQAAPIGTTAVPVSPISPVSPTEEKRTPVDRDGLPVNVPVISLGHSKMALRPELTTLRPVPSLMLSLPGIRTPLFTPQYHPHPYMTSPYLRASSLFPIFSGRFKRRSHPDIPEVPFLGRQPQKVARRVFTNSRERWRQQNVNGAFAELRKLIPTHPPDKKLSKNEILRLAMRYITFLVTLLGDQRSSPPKQSPAKRRIPLPVLDLPSRDKESKRAAVIQLKQTNQPLPTIINYEKSINGNVEPTVAQTEDSLIEGQAVPIPAETQTSDDRFMDISSIIERFDAKEAKLLKLLDSVSATINDIRKIEEKIKDTESRPSDISYLEELNRNISKEGTISKYLFWSCVFVSGALMFSLCLNIKLTRKNKAIARAKEARPSVAAQTDFQTERAHPLLQDMLKALDDSGESDDESDLEGVDMEDTKKRKKKRFCFNVRKYFGNCLKRRNKKKKTSVNLHHETSNESEEYLSEISDETEESYNVYSSSSEETTDSTSIETVGSDESITASPGKKKKRGFNVLLCGKKCKTLDSDDRESSKGKKKYIGLKLGKYFCRYKRAKRKRREKTKKCLWRWCHHKASGEEEESPYETPDESEESSDETLDVTEKSYD</sequence>
<feature type="region of interest" description="Disordered" evidence="4">
    <location>
        <begin position="598"/>
        <end position="628"/>
    </location>
</feature>
<keyword evidence="2" id="KW-0238">DNA-binding</keyword>
<feature type="compositionally biased region" description="Low complexity" evidence="4">
    <location>
        <begin position="498"/>
        <end position="517"/>
    </location>
</feature>
<feature type="compositionally biased region" description="Acidic residues" evidence="4">
    <location>
        <begin position="482"/>
        <end position="497"/>
    </location>
</feature>
<dbReference type="SMART" id="SM00353">
    <property type="entry name" value="HLH"/>
    <property type="match status" value="1"/>
</dbReference>
<dbReference type="GO" id="GO:0000978">
    <property type="term" value="F:RNA polymerase II cis-regulatory region sequence-specific DNA binding"/>
    <property type="evidence" value="ECO:0000318"/>
    <property type="project" value="GO_Central"/>
</dbReference>
<reference evidence="8" key="1">
    <citation type="submission" date="2025-08" db="UniProtKB">
        <authorList>
            <consortium name="RefSeq"/>
        </authorList>
    </citation>
    <scope>IDENTIFICATION</scope>
    <source>
        <strain evidence="8">J_2021</strain>
        <tissue evidence="8">Erythrocytes</tissue>
    </source>
</reference>
<feature type="region of interest" description="Disordered" evidence="4">
    <location>
        <begin position="1"/>
        <end position="57"/>
    </location>
</feature>
<dbReference type="PROSITE" id="PS50888">
    <property type="entry name" value="BHLH"/>
    <property type="match status" value="1"/>
</dbReference>
<dbReference type="InterPro" id="IPR011598">
    <property type="entry name" value="bHLH_dom"/>
</dbReference>
<evidence type="ECO:0000313" key="8">
    <source>
        <dbReference type="RefSeq" id="XP_041443193.1"/>
    </source>
</evidence>
<dbReference type="GO" id="GO:0006357">
    <property type="term" value="P:regulation of transcription by RNA polymerase II"/>
    <property type="evidence" value="ECO:0000318"/>
    <property type="project" value="GO_Central"/>
</dbReference>
<dbReference type="InterPro" id="IPR036638">
    <property type="entry name" value="HLH_DNA-bd_sf"/>
</dbReference>
<name>A0A8J1MP43_XENLA</name>
<evidence type="ECO:0000256" key="2">
    <source>
        <dbReference type="ARBA" id="ARBA00023125"/>
    </source>
</evidence>
<dbReference type="Proteomes" id="UP000186698">
    <property type="component" value="Chromosome 3L"/>
</dbReference>
<dbReference type="KEGG" id="xla:108705239"/>
<dbReference type="Gene3D" id="4.10.280.10">
    <property type="entry name" value="Helix-loop-helix DNA-binding domain"/>
    <property type="match status" value="1"/>
</dbReference>
<dbReference type="RefSeq" id="XP_041443193.1">
    <property type="nucleotide sequence ID" value="XM_041587259.1"/>
</dbReference>
<feature type="domain" description="BHLH" evidence="6">
    <location>
        <begin position="149"/>
        <end position="201"/>
    </location>
</feature>
<dbReference type="AlphaFoldDB" id="A0A8J1MP43"/>
<evidence type="ECO:0000313" key="7">
    <source>
        <dbReference type="Proteomes" id="UP000186698"/>
    </source>
</evidence>
<dbReference type="PANTHER" id="PTHR13864">
    <property type="entry name" value="T-CELL ACUTE LYMPHOCYTIC LEUKEMIA/STEM CELL LEUKEMIA-RELATED"/>
    <property type="match status" value="1"/>
</dbReference>
<feature type="compositionally biased region" description="Low complexity" evidence="4">
    <location>
        <begin position="35"/>
        <end position="45"/>
    </location>
</feature>
<keyword evidence="5" id="KW-0812">Transmembrane</keyword>
<dbReference type="CTD" id="108705239"/>